<sequence length="127" mass="14261">MYVETDFLLALAKESDWLKSEAEEALEKREVATSILAYAEFLLLAEKYDIDRVRAVSNLVELVPALPEEHSQAVLKGVQYQDAHGMTSLDALHAGMIDTWDAPVLGSEQDYDELDIDRIPLEPGRNE</sequence>
<dbReference type="SUPFAM" id="SSF88723">
    <property type="entry name" value="PIN domain-like"/>
    <property type="match status" value="1"/>
</dbReference>
<evidence type="ECO:0000313" key="3">
    <source>
        <dbReference type="Proteomes" id="UP000281431"/>
    </source>
</evidence>
<dbReference type="Proteomes" id="UP000281431">
    <property type="component" value="Unassembled WGS sequence"/>
</dbReference>
<accession>A0A3N6PH41</accession>
<evidence type="ECO:0000259" key="1">
    <source>
        <dbReference type="Pfam" id="PF01850"/>
    </source>
</evidence>
<feature type="domain" description="PIN" evidence="1">
    <location>
        <begin position="1"/>
        <end position="96"/>
    </location>
</feature>
<name>A0A3N6PH41_NATCH</name>
<organism evidence="2 3">
    <name type="scientific">Natrarchaeobius chitinivorans</name>
    <dbReference type="NCBI Taxonomy" id="1679083"/>
    <lineage>
        <taxon>Archaea</taxon>
        <taxon>Methanobacteriati</taxon>
        <taxon>Methanobacteriota</taxon>
        <taxon>Stenosarchaea group</taxon>
        <taxon>Halobacteria</taxon>
        <taxon>Halobacteriales</taxon>
        <taxon>Natrialbaceae</taxon>
        <taxon>Natrarchaeobius</taxon>
    </lineage>
</organism>
<evidence type="ECO:0000313" key="2">
    <source>
        <dbReference type="EMBL" id="RQG99779.1"/>
    </source>
</evidence>
<reference evidence="2 3" key="1">
    <citation type="submission" date="2018-10" db="EMBL/GenBank/DDBJ databases">
        <title>Natrarchaeobius chitinivorans gen. nov., sp. nov., and Natrarchaeobius haloalkaliphilus sp. nov., alkaliphilic, chitin-utilizing haloarchaea from hypersaline alkaline lakes.</title>
        <authorList>
            <person name="Sorokin D.Y."/>
            <person name="Elcheninov A.G."/>
            <person name="Kostrikina N.A."/>
            <person name="Bale N.J."/>
            <person name="Sinninghe Damste J.S."/>
            <person name="Khijniak T.V."/>
            <person name="Kublanov I.V."/>
            <person name="Toshchakov S.V."/>
        </authorList>
    </citation>
    <scope>NUCLEOTIDE SEQUENCE [LARGE SCALE GENOMIC DNA]</scope>
    <source>
        <strain evidence="2 3">AArcht7</strain>
    </source>
</reference>
<proteinExistence type="predicted"/>
<dbReference type="Pfam" id="PF01850">
    <property type="entry name" value="PIN"/>
    <property type="match status" value="1"/>
</dbReference>
<protein>
    <submittedName>
        <fullName evidence="2">PIN domain-containing protein</fullName>
    </submittedName>
</protein>
<comment type="caution">
    <text evidence="2">The sequence shown here is derived from an EMBL/GenBank/DDBJ whole genome shotgun (WGS) entry which is preliminary data.</text>
</comment>
<gene>
    <name evidence="2" type="ORF">EA472_13275</name>
</gene>
<dbReference type="EMBL" id="REFZ01000008">
    <property type="protein sequence ID" value="RQG99779.1"/>
    <property type="molecule type" value="Genomic_DNA"/>
</dbReference>
<keyword evidence="3" id="KW-1185">Reference proteome</keyword>
<dbReference type="InterPro" id="IPR029060">
    <property type="entry name" value="PIN-like_dom_sf"/>
</dbReference>
<dbReference type="InterPro" id="IPR002716">
    <property type="entry name" value="PIN_dom"/>
</dbReference>
<dbReference type="AlphaFoldDB" id="A0A3N6PH41"/>